<proteinExistence type="predicted"/>
<reference evidence="1 2" key="1">
    <citation type="submission" date="2019-03" db="EMBL/GenBank/DDBJ databases">
        <title>Sequencing the genomes of 1000 actinobacteria strains.</title>
        <authorList>
            <person name="Klenk H.-P."/>
        </authorList>
    </citation>
    <scope>NUCLEOTIDE SEQUENCE [LARGE SCALE GENOMIC DNA]</scope>
    <source>
        <strain evidence="1 2">DSM 18936</strain>
    </source>
</reference>
<dbReference type="Proteomes" id="UP000294558">
    <property type="component" value="Unassembled WGS sequence"/>
</dbReference>
<dbReference type="AlphaFoldDB" id="A0A4R7HW24"/>
<keyword evidence="2" id="KW-1185">Reference proteome</keyword>
<accession>A0A4R7HW24</accession>
<comment type="caution">
    <text evidence="1">The sequence shown here is derived from an EMBL/GenBank/DDBJ whole genome shotgun (WGS) entry which is preliminary data.</text>
</comment>
<protein>
    <submittedName>
        <fullName evidence="1">Uncharacterized protein</fullName>
    </submittedName>
</protein>
<sequence length="36" mass="3886">MRPKLAVSGTRWGNGAVLPAPFGIDEVQLQAWPDHA</sequence>
<dbReference type="EMBL" id="SOAU01000001">
    <property type="protein sequence ID" value="TDT15211.1"/>
    <property type="molecule type" value="Genomic_DNA"/>
</dbReference>
<evidence type="ECO:0000313" key="1">
    <source>
        <dbReference type="EMBL" id="TDT15211.1"/>
    </source>
</evidence>
<evidence type="ECO:0000313" key="2">
    <source>
        <dbReference type="Proteomes" id="UP000294558"/>
    </source>
</evidence>
<organism evidence="1 2">
    <name type="scientific">Ilumatobacter fluminis</name>
    <dbReference type="NCBI Taxonomy" id="467091"/>
    <lineage>
        <taxon>Bacteria</taxon>
        <taxon>Bacillati</taxon>
        <taxon>Actinomycetota</taxon>
        <taxon>Acidimicrobiia</taxon>
        <taxon>Acidimicrobiales</taxon>
        <taxon>Ilumatobacteraceae</taxon>
        <taxon>Ilumatobacter</taxon>
    </lineage>
</organism>
<gene>
    <name evidence="1" type="ORF">BDK89_0775</name>
</gene>
<name>A0A4R7HW24_9ACTN</name>